<dbReference type="Proteomes" id="UP000001382">
    <property type="component" value="Chromosome"/>
</dbReference>
<evidence type="ECO:0000256" key="8">
    <source>
        <dbReference type="ARBA" id="ARBA00023136"/>
    </source>
</evidence>
<dbReference type="InterPro" id="IPR038770">
    <property type="entry name" value="Na+/solute_symporter_sf"/>
</dbReference>
<dbReference type="eggNOG" id="COG3263">
    <property type="taxonomic scope" value="Bacteria"/>
</dbReference>
<dbReference type="NCBIfam" id="NF003715">
    <property type="entry name" value="PRK05326.1-2"/>
    <property type="match status" value="1"/>
</dbReference>
<evidence type="ECO:0000256" key="9">
    <source>
        <dbReference type="SAM" id="MobiDB-lite"/>
    </source>
</evidence>
<feature type="transmembrane region" description="Helical" evidence="10">
    <location>
        <begin position="226"/>
        <end position="254"/>
    </location>
</feature>
<keyword evidence="7" id="KW-0406">Ion transport</keyword>
<evidence type="ECO:0000259" key="11">
    <source>
        <dbReference type="PROSITE" id="PS51202"/>
    </source>
</evidence>
<dbReference type="NCBIfam" id="NF003716">
    <property type="entry name" value="PRK05326.1-3"/>
    <property type="match status" value="1"/>
</dbReference>
<dbReference type="InterPro" id="IPR036721">
    <property type="entry name" value="RCK_C_sf"/>
</dbReference>
<proteinExistence type="predicted"/>
<dbReference type="GO" id="GO:0008324">
    <property type="term" value="F:monoatomic cation transmembrane transporter activity"/>
    <property type="evidence" value="ECO:0007669"/>
    <property type="project" value="InterPro"/>
</dbReference>
<dbReference type="Gene3D" id="1.20.1530.20">
    <property type="match status" value="1"/>
</dbReference>
<feature type="transmembrane region" description="Helical" evidence="10">
    <location>
        <begin position="60"/>
        <end position="79"/>
    </location>
</feature>
<keyword evidence="5 10" id="KW-0812">Transmembrane</keyword>
<dbReference type="InterPro" id="IPR006153">
    <property type="entry name" value="Cation/H_exchanger_TM"/>
</dbReference>
<dbReference type="GO" id="GO:1902600">
    <property type="term" value="P:proton transmembrane transport"/>
    <property type="evidence" value="ECO:0007669"/>
    <property type="project" value="InterPro"/>
</dbReference>
<dbReference type="Gene3D" id="3.30.70.1450">
    <property type="entry name" value="Regulator of K+ conductance, C-terminal domain"/>
    <property type="match status" value="1"/>
</dbReference>
<sequence>MSVDDLNLVVLAVTALLLVAVAAVRLSSRAGLPTLLLYLGLGVLIGEAGLGIEFEDAELTQAVGLVLLGIILAEGGLTTRWPVIRPVLGPALLLATLGVAVSVTVTAAITYGLLDVDLRTAVLLGAVVSSTDAAAVFSVLRRLPLRRRLGATLEAESGFNDPLVIILVALVVSDGWEQADPLLSLGQVIYQLVVGAAVGVLVARAGESVLRRSALPSVGLYPIATVAIALFAFAVAGVVGASSFMAVYLAGLWLGNARLPHRNATLGFAEGLAWLSQIGLFVLLGLLASPSRLPDALLPALIVGGGLLLLARPLSVVVCATPFRSSWREQAFMSWAGLRGAVPIVLATIPISAELPAAETIFDIVFVLVVVFTIVQAPTLPSLARRLGVGDAEDASDVLMESAPLERLDADLLQFLVPADSKLHGVTMWELRLPPGAVVSLIVRDGHTLVPDRQTTLRHGDHLLLVVPSRSRLAVERRLRAVHRAGRMAGWLGENGEDGSSPRDPDRGTPGRSRLEVVQQLLRRMRRSRPPPTSG</sequence>
<dbReference type="GO" id="GO:0006813">
    <property type="term" value="P:potassium ion transport"/>
    <property type="evidence" value="ECO:0007669"/>
    <property type="project" value="InterPro"/>
</dbReference>
<accession>D2S8I2</accession>
<feature type="transmembrane region" description="Helical" evidence="10">
    <location>
        <begin position="6"/>
        <end position="24"/>
    </location>
</feature>
<feature type="transmembrane region" description="Helical" evidence="10">
    <location>
        <begin position="188"/>
        <end position="206"/>
    </location>
</feature>
<dbReference type="SUPFAM" id="SSF116726">
    <property type="entry name" value="TrkA C-terminal domain-like"/>
    <property type="match status" value="1"/>
</dbReference>
<organism evidence="12 13">
    <name type="scientific">Geodermatophilus obscurus (strain ATCC 25078 / DSM 43160 / JCM 3152 / CCUG 61914 / KCC A-0152 / KCTC 9177 / NBRC 13315 / NRRL B-3577 / G-20)</name>
    <dbReference type="NCBI Taxonomy" id="526225"/>
    <lineage>
        <taxon>Bacteria</taxon>
        <taxon>Bacillati</taxon>
        <taxon>Actinomycetota</taxon>
        <taxon>Actinomycetes</taxon>
        <taxon>Geodermatophilales</taxon>
        <taxon>Geodermatophilaceae</taxon>
        <taxon>Geodermatophilus</taxon>
    </lineage>
</organism>
<keyword evidence="13" id="KW-1185">Reference proteome</keyword>
<dbReference type="KEGG" id="gob:Gobs_2947"/>
<dbReference type="PANTHER" id="PTHR32507">
    <property type="entry name" value="NA(+)/H(+) ANTIPORTER 1"/>
    <property type="match status" value="1"/>
</dbReference>
<feature type="transmembrane region" description="Helical" evidence="10">
    <location>
        <begin position="300"/>
        <end position="320"/>
    </location>
</feature>
<evidence type="ECO:0000256" key="2">
    <source>
        <dbReference type="ARBA" id="ARBA00022448"/>
    </source>
</evidence>
<dbReference type="PROSITE" id="PS51202">
    <property type="entry name" value="RCK_C"/>
    <property type="match status" value="1"/>
</dbReference>
<evidence type="ECO:0000256" key="4">
    <source>
        <dbReference type="ARBA" id="ARBA00022475"/>
    </source>
</evidence>
<feature type="transmembrane region" description="Helical" evidence="10">
    <location>
        <begin position="357"/>
        <end position="377"/>
    </location>
</feature>
<keyword evidence="8 10" id="KW-0472">Membrane</keyword>
<dbReference type="HOGENOM" id="CLU_005912_9_1_11"/>
<protein>
    <submittedName>
        <fullName evidence="12">Sodium/hydrogen exchanger</fullName>
    </submittedName>
</protein>
<dbReference type="Pfam" id="PF02080">
    <property type="entry name" value="TrkA_C"/>
    <property type="match status" value="1"/>
</dbReference>
<feature type="transmembrane region" description="Helical" evidence="10">
    <location>
        <begin position="36"/>
        <end position="54"/>
    </location>
</feature>
<keyword evidence="4" id="KW-1003">Cell membrane</keyword>
<gene>
    <name evidence="12" type="ordered locus">Gobs_2947</name>
</gene>
<dbReference type="EMBL" id="CP001867">
    <property type="protein sequence ID" value="ADB75563.1"/>
    <property type="molecule type" value="Genomic_DNA"/>
</dbReference>
<dbReference type="GO" id="GO:0005886">
    <property type="term" value="C:plasma membrane"/>
    <property type="evidence" value="ECO:0007669"/>
    <property type="project" value="UniProtKB-SubCell"/>
</dbReference>
<keyword evidence="3" id="KW-0050">Antiport</keyword>
<evidence type="ECO:0000256" key="6">
    <source>
        <dbReference type="ARBA" id="ARBA00022989"/>
    </source>
</evidence>
<comment type="subcellular location">
    <subcellularLocation>
        <location evidence="1">Cell membrane</location>
        <topology evidence="1">Multi-pass membrane protein</topology>
    </subcellularLocation>
</comment>
<reference evidence="13" key="2">
    <citation type="submission" date="2010-01" db="EMBL/GenBank/DDBJ databases">
        <title>The complete genome of Geodermatophilus obscurus DSM 43160.</title>
        <authorList>
            <consortium name="US DOE Joint Genome Institute (JGI-PGF)"/>
            <person name="Lucas S."/>
            <person name="Copeland A."/>
            <person name="Lapidus A."/>
            <person name="Glavina del Rio T."/>
            <person name="Dalin E."/>
            <person name="Tice H."/>
            <person name="Bruce D."/>
            <person name="Goodwin L."/>
            <person name="Pitluck S."/>
            <person name="Kyrpides N."/>
            <person name="Mavromatis K."/>
            <person name="Ivanova N."/>
            <person name="Munk A.C."/>
            <person name="Brettin T."/>
            <person name="Detter J.C."/>
            <person name="Han C."/>
            <person name="Larimer F."/>
            <person name="Land M."/>
            <person name="Hauser L."/>
            <person name="Markowitz V."/>
            <person name="Cheng J.-F."/>
            <person name="Hugenholtz P."/>
            <person name="Woyke T."/>
            <person name="Wu D."/>
            <person name="Jando M."/>
            <person name="Schneider S."/>
            <person name="Klenk H.-P."/>
            <person name="Eisen J.A."/>
        </authorList>
    </citation>
    <scope>NUCLEOTIDE SEQUENCE [LARGE SCALE GENOMIC DNA]</scope>
    <source>
        <strain evidence="13">ATCC 25078 / DSM 43160 / JCM 3152 / KCC A-0152 / KCTC 9177 / NBRC 13315 / NRRL B-3577 / G-20</strain>
    </source>
</reference>
<dbReference type="RefSeq" id="WP_012948994.1">
    <property type="nucleotide sequence ID" value="NC_013757.1"/>
</dbReference>
<evidence type="ECO:0000256" key="1">
    <source>
        <dbReference type="ARBA" id="ARBA00004651"/>
    </source>
</evidence>
<dbReference type="Pfam" id="PF00999">
    <property type="entry name" value="Na_H_Exchanger"/>
    <property type="match status" value="1"/>
</dbReference>
<feature type="domain" description="RCK C-terminal" evidence="11">
    <location>
        <begin position="400"/>
        <end position="482"/>
    </location>
</feature>
<evidence type="ECO:0000256" key="3">
    <source>
        <dbReference type="ARBA" id="ARBA00022449"/>
    </source>
</evidence>
<name>D2S8I2_GEOOG</name>
<evidence type="ECO:0000256" key="5">
    <source>
        <dbReference type="ARBA" id="ARBA00022692"/>
    </source>
</evidence>
<dbReference type="GO" id="GO:0015297">
    <property type="term" value="F:antiporter activity"/>
    <property type="evidence" value="ECO:0007669"/>
    <property type="project" value="UniProtKB-KW"/>
</dbReference>
<feature type="transmembrane region" description="Helical" evidence="10">
    <location>
        <begin position="91"/>
        <end position="114"/>
    </location>
</feature>
<dbReference type="PANTHER" id="PTHR32507:SF7">
    <property type="entry name" value="K(+)_H(+) ANTIPORTER NHAP2"/>
    <property type="match status" value="1"/>
</dbReference>
<dbReference type="OrthoDB" id="9810759at2"/>
<evidence type="ECO:0000256" key="7">
    <source>
        <dbReference type="ARBA" id="ARBA00023065"/>
    </source>
</evidence>
<feature type="transmembrane region" description="Helical" evidence="10">
    <location>
        <begin position="266"/>
        <end position="288"/>
    </location>
</feature>
<feature type="compositionally biased region" description="Basic and acidic residues" evidence="9">
    <location>
        <begin position="500"/>
        <end position="514"/>
    </location>
</feature>
<feature type="region of interest" description="Disordered" evidence="9">
    <location>
        <begin position="491"/>
        <end position="514"/>
    </location>
</feature>
<keyword evidence="6 10" id="KW-1133">Transmembrane helix</keyword>
<feature type="transmembrane region" description="Helical" evidence="10">
    <location>
        <begin position="120"/>
        <end position="140"/>
    </location>
</feature>
<reference evidence="12 13" key="1">
    <citation type="journal article" date="2010" name="Stand. Genomic Sci.">
        <title>Complete genome sequence of Geodermatophilus obscurus type strain (G-20).</title>
        <authorList>
            <person name="Ivanova N."/>
            <person name="Sikorski J."/>
            <person name="Jando M."/>
            <person name="Munk C."/>
            <person name="Lapidus A."/>
            <person name="Glavina Del Rio T."/>
            <person name="Copeland A."/>
            <person name="Tice H."/>
            <person name="Cheng J.-F."/>
            <person name="Lucas S."/>
            <person name="Chen F."/>
            <person name="Nolan M."/>
            <person name="Bruce D."/>
            <person name="Goodwin L."/>
            <person name="Pitluck S."/>
            <person name="Mavromatis K."/>
            <person name="Mikhailova N."/>
            <person name="Pati A."/>
            <person name="Chen A."/>
            <person name="Palaniappan K."/>
            <person name="Land M."/>
            <person name="Hauser L."/>
            <person name="Chang Y.-J."/>
            <person name="Jeffries C.D."/>
            <person name="Meincke L."/>
            <person name="Brettin T."/>
            <person name="Detter J.C."/>
            <person name="Detter J.C."/>
            <person name="Rohde M."/>
            <person name="Goeker M."/>
            <person name="Bristow J."/>
            <person name="Eisen J.A."/>
            <person name="Markowitz V."/>
            <person name="Hugenholtz P."/>
            <person name="Kyrpides N.C."/>
            <person name="Klenk H.-P."/>
        </authorList>
    </citation>
    <scope>NUCLEOTIDE SEQUENCE [LARGE SCALE GENOMIC DNA]</scope>
    <source>
        <strain evidence="13">ATCC 25078 / DSM 43160 / JCM 3152 / KCC A-0152 / KCTC 9177 / NBRC 13315 / NRRL B-3577 / G-20</strain>
    </source>
</reference>
<keyword evidence="2" id="KW-0813">Transport</keyword>
<evidence type="ECO:0000313" key="13">
    <source>
        <dbReference type="Proteomes" id="UP000001382"/>
    </source>
</evidence>
<dbReference type="AlphaFoldDB" id="D2S8I2"/>
<feature type="transmembrane region" description="Helical" evidence="10">
    <location>
        <begin position="332"/>
        <end position="351"/>
    </location>
</feature>
<dbReference type="InterPro" id="IPR006037">
    <property type="entry name" value="RCK_C"/>
</dbReference>
<evidence type="ECO:0000313" key="12">
    <source>
        <dbReference type="EMBL" id="ADB75563.1"/>
    </source>
</evidence>
<evidence type="ECO:0000256" key="10">
    <source>
        <dbReference type="SAM" id="Phobius"/>
    </source>
</evidence>